<organism evidence="2 3">
    <name type="scientific">Citrus sinensis</name>
    <name type="common">Sweet orange</name>
    <name type="synonym">Citrus aurantium var. sinensis</name>
    <dbReference type="NCBI Taxonomy" id="2711"/>
    <lineage>
        <taxon>Eukaryota</taxon>
        <taxon>Viridiplantae</taxon>
        <taxon>Streptophyta</taxon>
        <taxon>Embryophyta</taxon>
        <taxon>Tracheophyta</taxon>
        <taxon>Spermatophyta</taxon>
        <taxon>Magnoliopsida</taxon>
        <taxon>eudicotyledons</taxon>
        <taxon>Gunneridae</taxon>
        <taxon>Pentapetalae</taxon>
        <taxon>rosids</taxon>
        <taxon>malvids</taxon>
        <taxon>Sapindales</taxon>
        <taxon>Rutaceae</taxon>
        <taxon>Aurantioideae</taxon>
        <taxon>Citrus</taxon>
    </lineage>
</organism>
<dbReference type="AlphaFoldDB" id="A0A067G145"/>
<dbReference type="Proteomes" id="UP000027120">
    <property type="component" value="Unassembled WGS sequence"/>
</dbReference>
<dbReference type="EMBL" id="KK784886">
    <property type="protein sequence ID" value="KDO73319.1"/>
    <property type="molecule type" value="Genomic_DNA"/>
</dbReference>
<evidence type="ECO:0000256" key="1">
    <source>
        <dbReference type="SAM" id="Phobius"/>
    </source>
</evidence>
<protein>
    <submittedName>
        <fullName evidence="2">Uncharacterized protein</fullName>
    </submittedName>
</protein>
<proteinExistence type="predicted"/>
<keyword evidence="1" id="KW-0472">Membrane</keyword>
<accession>A0A067G145</accession>
<feature type="non-terminal residue" evidence="2">
    <location>
        <position position="1"/>
    </location>
</feature>
<evidence type="ECO:0000313" key="3">
    <source>
        <dbReference type="Proteomes" id="UP000027120"/>
    </source>
</evidence>
<gene>
    <name evidence="2" type="ORF">CISIN_1g0110182mg</name>
</gene>
<dbReference type="EMBL" id="KK784886">
    <property type="protein sequence ID" value="KDO73318.1"/>
    <property type="molecule type" value="Genomic_DNA"/>
</dbReference>
<reference evidence="2 3" key="1">
    <citation type="submission" date="2014-04" db="EMBL/GenBank/DDBJ databases">
        <authorList>
            <consortium name="International Citrus Genome Consortium"/>
            <person name="Gmitter F."/>
            <person name="Chen C."/>
            <person name="Farmerie W."/>
            <person name="Harkins T."/>
            <person name="Desany B."/>
            <person name="Mohiuddin M."/>
            <person name="Kodira C."/>
            <person name="Borodovsky M."/>
            <person name="Lomsadze A."/>
            <person name="Burns P."/>
            <person name="Jenkins J."/>
            <person name="Prochnik S."/>
            <person name="Shu S."/>
            <person name="Chapman J."/>
            <person name="Pitluck S."/>
            <person name="Schmutz J."/>
            <person name="Rokhsar D."/>
        </authorList>
    </citation>
    <scope>NUCLEOTIDE SEQUENCE</scope>
</reference>
<keyword evidence="1" id="KW-0812">Transmembrane</keyword>
<name>A0A067G145_CITSI</name>
<feature type="transmembrane region" description="Helical" evidence="1">
    <location>
        <begin position="15"/>
        <end position="33"/>
    </location>
</feature>
<evidence type="ECO:0000313" key="2">
    <source>
        <dbReference type="EMBL" id="KDO73318.1"/>
    </source>
</evidence>
<dbReference type="EMBL" id="KK784886">
    <property type="protein sequence ID" value="KDO73317.1"/>
    <property type="molecule type" value="Genomic_DNA"/>
</dbReference>
<keyword evidence="1" id="KW-1133">Transmembrane helix</keyword>
<sequence>EELKSVSSDSHGIRLWQATVLATCFAFFILLCVNARRRRSKLKI</sequence>
<keyword evidence="3" id="KW-1185">Reference proteome</keyword>